<evidence type="ECO:0000313" key="2">
    <source>
        <dbReference type="EMBL" id="CAB1451909.1"/>
    </source>
</evidence>
<evidence type="ECO:0000313" key="3">
    <source>
        <dbReference type="Proteomes" id="UP001153269"/>
    </source>
</evidence>
<comment type="caution">
    <text evidence="2">The sequence shown here is derived from an EMBL/GenBank/DDBJ whole genome shotgun (WGS) entry which is preliminary data.</text>
</comment>
<keyword evidence="3" id="KW-1185">Reference proteome</keyword>
<dbReference type="Proteomes" id="UP001153269">
    <property type="component" value="Unassembled WGS sequence"/>
</dbReference>
<accession>A0A9N7VKM3</accession>
<feature type="compositionally biased region" description="Basic and acidic residues" evidence="1">
    <location>
        <begin position="1"/>
        <end position="20"/>
    </location>
</feature>
<proteinExistence type="predicted"/>
<name>A0A9N7VKM3_PLEPL</name>
<gene>
    <name evidence="2" type="ORF">PLEPLA_LOCUS39646</name>
</gene>
<protein>
    <submittedName>
        <fullName evidence="2">Uncharacterized protein</fullName>
    </submittedName>
</protein>
<dbReference type="AlphaFoldDB" id="A0A9N7VKM3"/>
<organism evidence="2 3">
    <name type="scientific">Pleuronectes platessa</name>
    <name type="common">European plaice</name>
    <dbReference type="NCBI Taxonomy" id="8262"/>
    <lineage>
        <taxon>Eukaryota</taxon>
        <taxon>Metazoa</taxon>
        <taxon>Chordata</taxon>
        <taxon>Craniata</taxon>
        <taxon>Vertebrata</taxon>
        <taxon>Euteleostomi</taxon>
        <taxon>Actinopterygii</taxon>
        <taxon>Neopterygii</taxon>
        <taxon>Teleostei</taxon>
        <taxon>Neoteleostei</taxon>
        <taxon>Acanthomorphata</taxon>
        <taxon>Carangaria</taxon>
        <taxon>Pleuronectiformes</taxon>
        <taxon>Pleuronectoidei</taxon>
        <taxon>Pleuronectidae</taxon>
        <taxon>Pleuronectes</taxon>
    </lineage>
</organism>
<dbReference type="EMBL" id="CADEAL010004107">
    <property type="protein sequence ID" value="CAB1451909.1"/>
    <property type="molecule type" value="Genomic_DNA"/>
</dbReference>
<evidence type="ECO:0000256" key="1">
    <source>
        <dbReference type="SAM" id="MobiDB-lite"/>
    </source>
</evidence>
<feature type="region of interest" description="Disordered" evidence="1">
    <location>
        <begin position="1"/>
        <end position="22"/>
    </location>
</feature>
<sequence length="128" mass="14380">MTKWKQEEKNATEPKLARDEDIQEAVEVQTGLKDGGPRGNFCVPSGIIYVASWQESRCELEPIWKGFKRHLATEERPSDRGDTHQCSGGIHAHAQNTPRYILYTTSAAVSPRLARLQPGYEIKQSRSG</sequence>
<reference evidence="2" key="1">
    <citation type="submission" date="2020-03" db="EMBL/GenBank/DDBJ databases">
        <authorList>
            <person name="Weist P."/>
        </authorList>
    </citation>
    <scope>NUCLEOTIDE SEQUENCE</scope>
</reference>